<accession>A0ABQ5YMQ2</accession>
<keyword evidence="1" id="KW-0732">Signal</keyword>
<dbReference type="Proteomes" id="UP001156664">
    <property type="component" value="Unassembled WGS sequence"/>
</dbReference>
<keyword evidence="3" id="KW-1185">Reference proteome</keyword>
<evidence type="ECO:0000313" key="3">
    <source>
        <dbReference type="Proteomes" id="UP001156664"/>
    </source>
</evidence>
<feature type="signal peptide" evidence="1">
    <location>
        <begin position="1"/>
        <end position="21"/>
    </location>
</feature>
<dbReference type="EMBL" id="BSOJ01000009">
    <property type="protein sequence ID" value="GLR25848.1"/>
    <property type="molecule type" value="Genomic_DNA"/>
</dbReference>
<gene>
    <name evidence="2" type="ORF">GCM10007875_09360</name>
</gene>
<name>A0ABQ5YMQ2_9BURK</name>
<feature type="chain" id="PRO_5045598585" evidence="1">
    <location>
        <begin position="22"/>
        <end position="180"/>
    </location>
</feature>
<organism evidence="2 3">
    <name type="scientific">Limnobacter litoralis</name>
    <dbReference type="NCBI Taxonomy" id="481366"/>
    <lineage>
        <taxon>Bacteria</taxon>
        <taxon>Pseudomonadati</taxon>
        <taxon>Pseudomonadota</taxon>
        <taxon>Betaproteobacteria</taxon>
        <taxon>Burkholderiales</taxon>
        <taxon>Burkholderiaceae</taxon>
        <taxon>Limnobacter</taxon>
    </lineage>
</organism>
<proteinExistence type="predicted"/>
<evidence type="ECO:0000256" key="1">
    <source>
        <dbReference type="SAM" id="SignalP"/>
    </source>
</evidence>
<sequence length="180" mass="19920">MTQRMISFAIAVFLTAGAALAVGNLARADGSDPVRDFYEATRGVALSITKDDQSAKLFSDGLFTDAEKQTILKGMLGRDYDKYYGPKVGDDRPKSLPPGLARKLARGGKLPTGWERKFTRGEVIDTALWKHRNRLPYSIRRKLRAIKGTEVIRIDDKIARVAISNKLIIDVVDILGAEQT</sequence>
<dbReference type="RefSeq" id="WP_284280289.1">
    <property type="nucleotide sequence ID" value="NZ_BSOJ01000009.1"/>
</dbReference>
<dbReference type="Gene3D" id="3.10.450.160">
    <property type="entry name" value="inner membrane protein cigr"/>
    <property type="match status" value="1"/>
</dbReference>
<evidence type="ECO:0000313" key="2">
    <source>
        <dbReference type="EMBL" id="GLR25848.1"/>
    </source>
</evidence>
<reference evidence="3" key="1">
    <citation type="journal article" date="2019" name="Int. J. Syst. Evol. Microbiol.">
        <title>The Global Catalogue of Microorganisms (GCM) 10K type strain sequencing project: providing services to taxonomists for standard genome sequencing and annotation.</title>
        <authorList>
            <consortium name="The Broad Institute Genomics Platform"/>
            <consortium name="The Broad Institute Genome Sequencing Center for Infectious Disease"/>
            <person name="Wu L."/>
            <person name="Ma J."/>
        </authorList>
    </citation>
    <scope>NUCLEOTIDE SEQUENCE [LARGE SCALE GENOMIC DNA]</scope>
    <source>
        <strain evidence="3">NBRC 105857</strain>
    </source>
</reference>
<protein>
    <submittedName>
        <fullName evidence="2">Uncharacterized protein</fullName>
    </submittedName>
</protein>
<comment type="caution">
    <text evidence="2">The sequence shown here is derived from an EMBL/GenBank/DDBJ whole genome shotgun (WGS) entry which is preliminary data.</text>
</comment>